<evidence type="ECO:0000256" key="1">
    <source>
        <dbReference type="SAM" id="MobiDB-lite"/>
    </source>
</evidence>
<comment type="caution">
    <text evidence="3">The sequence shown here is derived from an EMBL/GenBank/DDBJ whole genome shotgun (WGS) entry which is preliminary data.</text>
</comment>
<evidence type="ECO:0000313" key="3">
    <source>
        <dbReference type="EMBL" id="KAK3326350.1"/>
    </source>
</evidence>
<reference evidence="3" key="1">
    <citation type="journal article" date="2023" name="Mol. Phylogenet. Evol.">
        <title>Genome-scale phylogeny and comparative genomics of the fungal order Sordariales.</title>
        <authorList>
            <person name="Hensen N."/>
            <person name="Bonometti L."/>
            <person name="Westerberg I."/>
            <person name="Brannstrom I.O."/>
            <person name="Guillou S."/>
            <person name="Cros-Aarteil S."/>
            <person name="Calhoun S."/>
            <person name="Haridas S."/>
            <person name="Kuo A."/>
            <person name="Mondo S."/>
            <person name="Pangilinan J."/>
            <person name="Riley R."/>
            <person name="LaButti K."/>
            <person name="Andreopoulos B."/>
            <person name="Lipzen A."/>
            <person name="Chen C."/>
            <person name="Yan M."/>
            <person name="Daum C."/>
            <person name="Ng V."/>
            <person name="Clum A."/>
            <person name="Steindorff A."/>
            <person name="Ohm R.A."/>
            <person name="Martin F."/>
            <person name="Silar P."/>
            <person name="Natvig D.O."/>
            <person name="Lalanne C."/>
            <person name="Gautier V."/>
            <person name="Ament-Velasquez S.L."/>
            <person name="Kruys A."/>
            <person name="Hutchinson M.I."/>
            <person name="Powell A.J."/>
            <person name="Barry K."/>
            <person name="Miller A.N."/>
            <person name="Grigoriev I.V."/>
            <person name="Debuchy R."/>
            <person name="Gladieux P."/>
            <person name="Hiltunen Thoren M."/>
            <person name="Johannesson H."/>
        </authorList>
    </citation>
    <scope>NUCLEOTIDE SEQUENCE</scope>
    <source>
        <strain evidence="3">CBS 118394</strain>
    </source>
</reference>
<name>A0AAE0IJT4_9PEZI</name>
<accession>A0AAE0IJT4</accession>
<keyword evidence="2" id="KW-1133">Transmembrane helix</keyword>
<proteinExistence type="predicted"/>
<reference evidence="3" key="2">
    <citation type="submission" date="2023-06" db="EMBL/GenBank/DDBJ databases">
        <authorList>
            <consortium name="Lawrence Berkeley National Laboratory"/>
            <person name="Haridas S."/>
            <person name="Hensen N."/>
            <person name="Bonometti L."/>
            <person name="Westerberg I."/>
            <person name="Brannstrom I.O."/>
            <person name="Guillou S."/>
            <person name="Cros-Aarteil S."/>
            <person name="Calhoun S."/>
            <person name="Kuo A."/>
            <person name="Mondo S."/>
            <person name="Pangilinan J."/>
            <person name="Riley R."/>
            <person name="Labutti K."/>
            <person name="Andreopoulos B."/>
            <person name="Lipzen A."/>
            <person name="Chen C."/>
            <person name="Yanf M."/>
            <person name="Daum C."/>
            <person name="Ng V."/>
            <person name="Clum A."/>
            <person name="Steindorff A."/>
            <person name="Ohm R."/>
            <person name="Martin F."/>
            <person name="Silar P."/>
            <person name="Natvig D."/>
            <person name="Lalanne C."/>
            <person name="Gautier V."/>
            <person name="Ament-Velasquez S.L."/>
            <person name="Kruys A."/>
            <person name="Hutchinson M.I."/>
            <person name="Powell A.J."/>
            <person name="Barry K."/>
            <person name="Miller A.N."/>
            <person name="Grigoriev I.V."/>
            <person name="Debuchy R."/>
            <person name="Gladieux P."/>
            <person name="Thoren M.H."/>
            <person name="Johannesson H."/>
        </authorList>
    </citation>
    <scope>NUCLEOTIDE SEQUENCE</scope>
    <source>
        <strain evidence="3">CBS 118394</strain>
    </source>
</reference>
<dbReference type="InterPro" id="IPR021822">
    <property type="entry name" value="DUF3405"/>
</dbReference>
<feature type="transmembrane region" description="Helical" evidence="2">
    <location>
        <begin position="48"/>
        <end position="69"/>
    </location>
</feature>
<dbReference type="AlphaFoldDB" id="A0AAE0IJT4"/>
<gene>
    <name evidence="3" type="ORF">B0H66DRAFT_472361</name>
</gene>
<dbReference type="EMBL" id="JAUEDM010000002">
    <property type="protein sequence ID" value="KAK3326350.1"/>
    <property type="molecule type" value="Genomic_DNA"/>
</dbReference>
<keyword evidence="2" id="KW-0472">Membrane</keyword>
<organism evidence="3 4">
    <name type="scientific">Apodospora peruviana</name>
    <dbReference type="NCBI Taxonomy" id="516989"/>
    <lineage>
        <taxon>Eukaryota</taxon>
        <taxon>Fungi</taxon>
        <taxon>Dikarya</taxon>
        <taxon>Ascomycota</taxon>
        <taxon>Pezizomycotina</taxon>
        <taxon>Sordariomycetes</taxon>
        <taxon>Sordariomycetidae</taxon>
        <taxon>Sordariales</taxon>
        <taxon>Lasiosphaeriaceae</taxon>
        <taxon>Apodospora</taxon>
    </lineage>
</organism>
<feature type="region of interest" description="Disordered" evidence="1">
    <location>
        <begin position="710"/>
        <end position="739"/>
    </location>
</feature>
<dbReference type="PANTHER" id="PTHR36205">
    <property type="entry name" value="CHROMOSOME 19, WHOLE GENOME SHOTGUN SEQUENCE"/>
    <property type="match status" value="1"/>
</dbReference>
<dbReference type="Pfam" id="PF11885">
    <property type="entry name" value="DUF3405"/>
    <property type="match status" value="1"/>
</dbReference>
<evidence type="ECO:0000256" key="2">
    <source>
        <dbReference type="SAM" id="Phobius"/>
    </source>
</evidence>
<dbReference type="PANTHER" id="PTHR36205:SF3">
    <property type="entry name" value="MAJOR FACILITATOR SUPERFAMILY TRANSPORTER"/>
    <property type="match status" value="1"/>
</dbReference>
<protein>
    <recommendedName>
        <fullName evidence="5">Major facilitator superfamily transporter</fullName>
    </recommendedName>
</protein>
<evidence type="ECO:0000313" key="4">
    <source>
        <dbReference type="Proteomes" id="UP001283341"/>
    </source>
</evidence>
<sequence length="756" mass="86613">MEQSSFLPRSKSSSFSSTSSRREEKLLLPLSAKPQPKFRVRALLGHCLYRRVIIWSVTAIFLLSMGLMASSGLHHDRILELVDFKYNKQDAGTATDLETVLLLISQEMEENPVPDENSTLPNWIRYKHLDGYFNGLKALVPLRDYTPEYPRASHEESPFTLTISYSGLPTPTPYVAQPDYQSAEYIEQYHEVKTCYLDKEEAVPAPSLYAYNGIVQGQPEPVFGSHSLLGLRDDVCFDRFGRYGPYGLGYSYEDGGVEVGMDTEQEGSKEVWSKTGKINYDLVDWGDAQDRCYQSNKQRFVSKDGQESAKDPANKPGLKKISRTAVVIRIYVGFQWTEHAVLNFRAMISELALRSGGEYEVHFLLHVRDNNLPIWADGEIAQQVLDENVPPEFHTICALWSENQMRLFYPVRFGTSFKNPSNRDIHGVYRSAHFPLQHFAMTHPQYDHYWNWEMDMRWLGDYYELFDRLGLWAKSQSRIGIWERSAKYYIPHYHGSWDNFTELVRGETEASGRSPVFGPALFPGKSTLRAEERGQNFMPASCAYDSEDVSRCGVGEDADLITLNPIFDTEDSGWVFDRDVTGYDRPYPIPPRRSAIVTASRLSRRLLEVMHEETWRLHHNMFSEMFPASMALHHGLKAVYAPHPVYLDREWDLEAVNEAFNGGRDHSSGGPGSPFDQHNEHNHKGTSWYYNSEFAGLLWRRWLGYPQMDGRGEDGGRNGKGTLRGGREEEESEEGTGRLCLRSMLVHPIKREHPDE</sequence>
<keyword evidence="2" id="KW-0812">Transmembrane</keyword>
<dbReference type="Proteomes" id="UP001283341">
    <property type="component" value="Unassembled WGS sequence"/>
</dbReference>
<keyword evidence="4" id="KW-1185">Reference proteome</keyword>
<evidence type="ECO:0008006" key="5">
    <source>
        <dbReference type="Google" id="ProtNLM"/>
    </source>
</evidence>